<dbReference type="PANTHER" id="PTHR22192:SF17">
    <property type="entry name" value="SPERIOLIN-LIKE PROTEIN"/>
    <property type="match status" value="1"/>
</dbReference>
<feature type="domain" description="Speriolin C-terminal" evidence="1">
    <location>
        <begin position="128"/>
        <end position="275"/>
    </location>
</feature>
<evidence type="ECO:0000313" key="2">
    <source>
        <dbReference type="EMBL" id="TWW79305.1"/>
    </source>
</evidence>
<proteinExistence type="predicted"/>
<evidence type="ECO:0000259" key="1">
    <source>
        <dbReference type="Pfam" id="PF15059"/>
    </source>
</evidence>
<dbReference type="InterPro" id="IPR026715">
    <property type="entry name" value="SPATC1"/>
</dbReference>
<name>A0A5C6PIT2_9TELE</name>
<comment type="caution">
    <text evidence="2">The sequence shown here is derived from an EMBL/GenBank/DDBJ whole genome shotgun (WGS) entry which is preliminary data.</text>
</comment>
<protein>
    <submittedName>
        <fullName evidence="2">Speriolin-like protein</fullName>
    </submittedName>
</protein>
<sequence>MELEESIETLLSQSEQVAEENDRLKKVLCSVMQENQELRGRVRRSKNDQMYSFIHDTKDQLREIKQPNQLQSTCDETQFQKDLGEARQRTSSPINFKSFVQNSMAVDGTEFQNCPRGPLPDLKDPERLLGEIIYQLDRRILSHIFQGQRRFYGFNLLNIQDKIIEVSTHPLTGRVDEGYRLYLVQRYKDLMEVLEKLGYKATLHPTLSEFIVNTFGILLKRPDNGPSRVDDYNDPELLRQWITSAAPPQLEKEVQIFLNCLCHMAKKDKKPLILW</sequence>
<dbReference type="InterPro" id="IPR029384">
    <property type="entry name" value="Speriolin_C"/>
</dbReference>
<dbReference type="Pfam" id="PF15059">
    <property type="entry name" value="Speriolin_C"/>
    <property type="match status" value="1"/>
</dbReference>
<dbReference type="Proteomes" id="UP000324091">
    <property type="component" value="Chromosome 10"/>
</dbReference>
<dbReference type="EMBL" id="RHFK02000002">
    <property type="protein sequence ID" value="TWW79305.1"/>
    <property type="molecule type" value="Genomic_DNA"/>
</dbReference>
<keyword evidence="3" id="KW-1185">Reference proteome</keyword>
<evidence type="ECO:0000313" key="3">
    <source>
        <dbReference type="Proteomes" id="UP000324091"/>
    </source>
</evidence>
<reference evidence="2 3" key="1">
    <citation type="submission" date="2019-04" db="EMBL/GenBank/DDBJ databases">
        <title>Chromosome genome assembly for Takifugu flavidus.</title>
        <authorList>
            <person name="Xiao S."/>
        </authorList>
    </citation>
    <scope>NUCLEOTIDE SEQUENCE [LARGE SCALE GENOMIC DNA]</scope>
    <source>
        <strain evidence="2">HTHZ2018</strain>
        <tissue evidence="2">Muscle</tissue>
    </source>
</reference>
<organism evidence="2 3">
    <name type="scientific">Takifugu flavidus</name>
    <name type="common">sansaifugu</name>
    <dbReference type="NCBI Taxonomy" id="433684"/>
    <lineage>
        <taxon>Eukaryota</taxon>
        <taxon>Metazoa</taxon>
        <taxon>Chordata</taxon>
        <taxon>Craniata</taxon>
        <taxon>Vertebrata</taxon>
        <taxon>Euteleostomi</taxon>
        <taxon>Actinopterygii</taxon>
        <taxon>Neopterygii</taxon>
        <taxon>Teleostei</taxon>
        <taxon>Neoteleostei</taxon>
        <taxon>Acanthomorphata</taxon>
        <taxon>Eupercaria</taxon>
        <taxon>Tetraodontiformes</taxon>
        <taxon>Tetradontoidea</taxon>
        <taxon>Tetraodontidae</taxon>
        <taxon>Takifugu</taxon>
    </lineage>
</organism>
<accession>A0A5C6PIT2</accession>
<gene>
    <name evidence="2" type="ORF">D4764_10G0003350</name>
</gene>
<dbReference type="GO" id="GO:0005813">
    <property type="term" value="C:centrosome"/>
    <property type="evidence" value="ECO:0007669"/>
    <property type="project" value="TreeGrafter"/>
</dbReference>
<dbReference type="AlphaFoldDB" id="A0A5C6PIT2"/>
<dbReference type="PANTHER" id="PTHR22192">
    <property type="entry name" value="SPERIOLIN"/>
    <property type="match status" value="1"/>
</dbReference>